<evidence type="ECO:0000313" key="3">
    <source>
        <dbReference type="Proteomes" id="UP001589693"/>
    </source>
</evidence>
<dbReference type="InterPro" id="IPR025334">
    <property type="entry name" value="DUF4240"/>
</dbReference>
<sequence>MDENTMWRLVEEAAAGASGVDEQAERLTDRLATVSPREVVEFQRLYDEQDQRANRWDLWAAAYVALGGCSDDGFDYFRSWLISLGRKAFEAALADPDAIAGLGFDDEDFGDGESLIYAAGNAYERLTGQREIPLVPVGDPEPAGERFDGDDWDGLVRRFPRLAARFDVD</sequence>
<dbReference type="Proteomes" id="UP001589693">
    <property type="component" value="Unassembled WGS sequence"/>
</dbReference>
<name>A0ABV6AAU7_9PSEU</name>
<evidence type="ECO:0000313" key="2">
    <source>
        <dbReference type="EMBL" id="MFB9909523.1"/>
    </source>
</evidence>
<dbReference type="EMBL" id="JBHLZU010000036">
    <property type="protein sequence ID" value="MFB9909523.1"/>
    <property type="molecule type" value="Genomic_DNA"/>
</dbReference>
<dbReference type="RefSeq" id="WP_377862431.1">
    <property type="nucleotide sequence ID" value="NZ_JBHLZU010000036.1"/>
</dbReference>
<gene>
    <name evidence="2" type="ORF">ACFFQA_36790</name>
</gene>
<proteinExistence type="predicted"/>
<accession>A0ABV6AAU7</accession>
<feature type="domain" description="DUF4240" evidence="1">
    <location>
        <begin position="1"/>
        <end position="125"/>
    </location>
</feature>
<comment type="caution">
    <text evidence="2">The sequence shown here is derived from an EMBL/GenBank/DDBJ whole genome shotgun (WGS) entry which is preliminary data.</text>
</comment>
<keyword evidence="3" id="KW-1185">Reference proteome</keyword>
<evidence type="ECO:0000259" key="1">
    <source>
        <dbReference type="Pfam" id="PF14024"/>
    </source>
</evidence>
<reference evidence="2 3" key="1">
    <citation type="submission" date="2024-09" db="EMBL/GenBank/DDBJ databases">
        <authorList>
            <person name="Sun Q."/>
            <person name="Mori K."/>
        </authorList>
    </citation>
    <scope>NUCLEOTIDE SEQUENCE [LARGE SCALE GENOMIC DNA]</scope>
    <source>
        <strain evidence="2 3">TBRC 7907</strain>
    </source>
</reference>
<protein>
    <submittedName>
        <fullName evidence="2">DUF4240 domain-containing protein</fullName>
    </submittedName>
</protein>
<dbReference type="Pfam" id="PF14024">
    <property type="entry name" value="DUF4240"/>
    <property type="match status" value="1"/>
</dbReference>
<organism evidence="2 3">
    <name type="scientific">Allokutzneria oryzae</name>
    <dbReference type="NCBI Taxonomy" id="1378989"/>
    <lineage>
        <taxon>Bacteria</taxon>
        <taxon>Bacillati</taxon>
        <taxon>Actinomycetota</taxon>
        <taxon>Actinomycetes</taxon>
        <taxon>Pseudonocardiales</taxon>
        <taxon>Pseudonocardiaceae</taxon>
        <taxon>Allokutzneria</taxon>
    </lineage>
</organism>